<keyword evidence="4" id="KW-1185">Reference proteome</keyword>
<feature type="domain" description="Transposase MuDR plant" evidence="1">
    <location>
        <begin position="213"/>
        <end position="262"/>
    </location>
</feature>
<feature type="domain" description="MULE transposase" evidence="2">
    <location>
        <begin position="403"/>
        <end position="499"/>
    </location>
</feature>
<name>A0AAQ3PVF8_PASNO</name>
<reference evidence="3 4" key="1">
    <citation type="submission" date="2024-02" db="EMBL/GenBank/DDBJ databases">
        <title>High-quality chromosome-scale genome assembly of Pensacola bahiagrass (Paspalum notatum Flugge var. saurae).</title>
        <authorList>
            <person name="Vega J.M."/>
            <person name="Podio M."/>
            <person name="Orjuela J."/>
            <person name="Siena L.A."/>
            <person name="Pessino S.C."/>
            <person name="Combes M.C."/>
            <person name="Mariac C."/>
            <person name="Albertini E."/>
            <person name="Pupilli F."/>
            <person name="Ortiz J.P.A."/>
            <person name="Leblanc O."/>
        </authorList>
    </citation>
    <scope>NUCLEOTIDE SEQUENCE [LARGE SCALE GENOMIC DNA]</scope>
    <source>
        <strain evidence="3">R1</strain>
        <tissue evidence="3">Leaf</tissue>
    </source>
</reference>
<dbReference type="Pfam" id="PF10551">
    <property type="entry name" value="MULE"/>
    <property type="match status" value="1"/>
</dbReference>
<dbReference type="InterPro" id="IPR004332">
    <property type="entry name" value="Transposase_MuDR"/>
</dbReference>
<evidence type="ECO:0000259" key="2">
    <source>
        <dbReference type="Pfam" id="PF10551"/>
    </source>
</evidence>
<dbReference type="Pfam" id="PF03108">
    <property type="entry name" value="DBD_Tnp_Mut"/>
    <property type="match status" value="1"/>
</dbReference>
<evidence type="ECO:0000259" key="1">
    <source>
        <dbReference type="Pfam" id="PF03108"/>
    </source>
</evidence>
<dbReference type="Proteomes" id="UP001341281">
    <property type="component" value="Chromosome 01"/>
</dbReference>
<evidence type="ECO:0008006" key="5">
    <source>
        <dbReference type="Google" id="ProtNLM"/>
    </source>
</evidence>
<dbReference type="PANTHER" id="PTHR31973:SF187">
    <property type="entry name" value="MUTATOR TRANSPOSASE MUDRA PROTEIN"/>
    <property type="match status" value="1"/>
</dbReference>
<protein>
    <recommendedName>
        <fullName evidence="5">Transposase</fullName>
    </recommendedName>
</protein>
<dbReference type="InterPro" id="IPR018289">
    <property type="entry name" value="MULE_transposase_dom"/>
</dbReference>
<dbReference type="PANTHER" id="PTHR31973">
    <property type="entry name" value="POLYPROTEIN, PUTATIVE-RELATED"/>
    <property type="match status" value="1"/>
</dbReference>
<organism evidence="3 4">
    <name type="scientific">Paspalum notatum var. saurae</name>
    <dbReference type="NCBI Taxonomy" id="547442"/>
    <lineage>
        <taxon>Eukaryota</taxon>
        <taxon>Viridiplantae</taxon>
        <taxon>Streptophyta</taxon>
        <taxon>Embryophyta</taxon>
        <taxon>Tracheophyta</taxon>
        <taxon>Spermatophyta</taxon>
        <taxon>Magnoliopsida</taxon>
        <taxon>Liliopsida</taxon>
        <taxon>Poales</taxon>
        <taxon>Poaceae</taxon>
        <taxon>PACMAD clade</taxon>
        <taxon>Panicoideae</taxon>
        <taxon>Andropogonodae</taxon>
        <taxon>Paspaleae</taxon>
        <taxon>Paspalinae</taxon>
        <taxon>Paspalum</taxon>
    </lineage>
</organism>
<gene>
    <name evidence="3" type="ORF">U9M48_004597</name>
</gene>
<evidence type="ECO:0000313" key="3">
    <source>
        <dbReference type="EMBL" id="WVZ53692.1"/>
    </source>
</evidence>
<proteinExistence type="predicted"/>
<dbReference type="EMBL" id="CP144745">
    <property type="protein sequence ID" value="WVZ53692.1"/>
    <property type="molecule type" value="Genomic_DNA"/>
</dbReference>
<evidence type="ECO:0000313" key="4">
    <source>
        <dbReference type="Proteomes" id="UP001341281"/>
    </source>
</evidence>
<sequence length="499" mass="56632">MVRWPWKEQDPSSVDLRTEANKSVCLTMSECVKGCEFAEVFVESMAMPHQDSSGWERIEMSEQMGGSPVIDIDACSSDEVQYIGESKIATNEASAIKLEDLQKFQVCKEAKEAQESDDTSDSEYLLGGFCSSEEDEEAVEICNNFNEFKKKSKSCEVCRDLVVVCDLADGNSTPYLDSSDEDESFEEQSADEVIGKEDRFERFDRKAEVPVFALGMKFSGKKDFKDAIIKYGLATRRAIKFIKDEGDKVRAICDWPLCPWVCLLKKTCMAHSWLVTSLTDEHKCPQRRDNKLVTATRIADRFESLIRANPAWSLQHLQATVQRDMFANVSISKCKRAKAIVMARWLDRVQGEYSKVYDYQEELLRSNPGSTVVVKLDPDFQEPRIYVCLNACKQGFLARCRRVIGLDGCFFKGACSGVLLCAIGRDANNQIYPVAWAVVEMETNDTWDWFTYLLCRDLQIGDGDGWVVISDQQKGILKAVETWLPRAEHRNCARHIYAN</sequence>
<accession>A0AAQ3PVF8</accession>
<dbReference type="AlphaFoldDB" id="A0AAQ3PVF8"/>